<dbReference type="SUPFAM" id="SSF52540">
    <property type="entry name" value="P-loop containing nucleoside triphosphate hydrolases"/>
    <property type="match status" value="2"/>
</dbReference>
<dbReference type="InterPro" id="IPR006555">
    <property type="entry name" value="ATP-dep_Helicase_C"/>
</dbReference>
<keyword evidence="2" id="KW-0067">ATP-binding</keyword>
<protein>
    <submittedName>
        <fullName evidence="2">DEAD/DEAH box helicase</fullName>
    </submittedName>
</protein>
<dbReference type="InterPro" id="IPR014001">
    <property type="entry name" value="Helicase_ATP-bd"/>
</dbReference>
<keyword evidence="2" id="KW-0378">Hydrolase</keyword>
<keyword evidence="2" id="KW-0347">Helicase</keyword>
<accession>A0ABP9TG55</accession>
<dbReference type="SMART" id="SM00487">
    <property type="entry name" value="DEXDc"/>
    <property type="match status" value="1"/>
</dbReference>
<dbReference type="PROSITE" id="PS51192">
    <property type="entry name" value="HELICASE_ATP_BIND_1"/>
    <property type="match status" value="1"/>
</dbReference>
<gene>
    <name evidence="2" type="ORF">GCM10023323_67120</name>
</gene>
<dbReference type="SMART" id="SM00491">
    <property type="entry name" value="HELICc2"/>
    <property type="match status" value="1"/>
</dbReference>
<comment type="caution">
    <text evidence="2">The sequence shown here is derived from an EMBL/GenBank/DDBJ whole genome shotgun (WGS) entry which is preliminary data.</text>
</comment>
<feature type="domain" description="Helicase ATP-binding" evidence="1">
    <location>
        <begin position="45"/>
        <end position="313"/>
    </location>
</feature>
<dbReference type="Gene3D" id="3.40.50.300">
    <property type="entry name" value="P-loop containing nucleotide triphosphate hydrolases"/>
    <property type="match status" value="2"/>
</dbReference>
<evidence type="ECO:0000313" key="2">
    <source>
        <dbReference type="EMBL" id="GAA5215968.1"/>
    </source>
</evidence>
<dbReference type="CDD" id="cd00046">
    <property type="entry name" value="SF2-N"/>
    <property type="match status" value="1"/>
</dbReference>
<reference evidence="3" key="1">
    <citation type="journal article" date="2019" name="Int. J. Syst. Evol. Microbiol.">
        <title>The Global Catalogue of Microorganisms (GCM) 10K type strain sequencing project: providing services to taxonomists for standard genome sequencing and annotation.</title>
        <authorList>
            <consortium name="The Broad Institute Genomics Platform"/>
            <consortium name="The Broad Institute Genome Sequencing Center for Infectious Disease"/>
            <person name="Wu L."/>
            <person name="Ma J."/>
        </authorList>
    </citation>
    <scope>NUCLEOTIDE SEQUENCE [LARGE SCALE GENOMIC DNA]</scope>
    <source>
        <strain evidence="3">JCM 18306</strain>
    </source>
</reference>
<dbReference type="InterPro" id="IPR027417">
    <property type="entry name" value="P-loop_NTPase"/>
</dbReference>
<organism evidence="2 3">
    <name type="scientific">Streptomyces thinghirensis</name>
    <dbReference type="NCBI Taxonomy" id="551547"/>
    <lineage>
        <taxon>Bacteria</taxon>
        <taxon>Bacillati</taxon>
        <taxon>Actinomycetota</taxon>
        <taxon>Actinomycetes</taxon>
        <taxon>Kitasatosporales</taxon>
        <taxon>Streptomycetaceae</taxon>
        <taxon>Streptomyces</taxon>
    </lineage>
</organism>
<dbReference type="EMBL" id="BAABJR010000023">
    <property type="protein sequence ID" value="GAA5215968.1"/>
    <property type="molecule type" value="Genomic_DNA"/>
</dbReference>
<dbReference type="RefSeq" id="WP_345637005.1">
    <property type="nucleotide sequence ID" value="NZ_BAABJR010000023.1"/>
</dbReference>
<dbReference type="Pfam" id="PF00270">
    <property type="entry name" value="DEAD"/>
    <property type="match status" value="1"/>
</dbReference>
<evidence type="ECO:0000313" key="3">
    <source>
        <dbReference type="Proteomes" id="UP001499878"/>
    </source>
</evidence>
<dbReference type="Pfam" id="PF13307">
    <property type="entry name" value="Helicase_C_2"/>
    <property type="match status" value="1"/>
</dbReference>
<keyword evidence="2" id="KW-0547">Nucleotide-binding</keyword>
<keyword evidence="3" id="KW-1185">Reference proteome</keyword>
<dbReference type="GO" id="GO:0004386">
    <property type="term" value="F:helicase activity"/>
    <property type="evidence" value="ECO:0007669"/>
    <property type="project" value="UniProtKB-KW"/>
</dbReference>
<proteinExistence type="predicted"/>
<name>A0ABP9TG55_9ACTN</name>
<dbReference type="Proteomes" id="UP001499878">
    <property type="component" value="Unassembled WGS sequence"/>
</dbReference>
<evidence type="ECO:0000259" key="1">
    <source>
        <dbReference type="PROSITE" id="PS51192"/>
    </source>
</evidence>
<sequence length="867" mass="95409">MAFKLKSAEAAMPEDPVDLYRILALTNRGPEFVWGHQQDVLRDWHETKSDASDVAIELPTGAGKTLVGGLISEYRRRKYGERVAYLCPTRQLARQTAAKFDEYGIPNVLLVNRVKTWNPAHQAQYEAGEAVAVSVYSHVFNSNPALDNAGMLVLDDAHAAEGYVASPWSLAISRKSEESAYLDVLSVLKPALDPLVDTRLRAPKTEDSSAYVYLASPIGVAEQSLPLEAAVAAAAHGSKLSTDAFHAWKFLQGRLDRCLVYVSYGQILIRPLIAPTAQHEAFSSPVRRVYMSATLGDGGELERAFGRRKIDRIPVPKGWETRGTGRRFFMFPELTDDLSTAPARVPAFVSGVVSSAGRAVILTPDSRTAETFAKECLPETYPIVKANDVEDDLTAFTAMDQAALLLTNRYDGIDLPGDDCRLVVLAGLPARGDLQERFLHESLGALEVLQERIRARIVQGSGRATRNNKDWAAVMVLGRSLTSYLSGPDVQGALHPEVHAEVEFGRANSLGTPSSEMLDNLAVFRRHDQDWAGVDTHISSQREQYTRTVAPSSRELHNAARHEVAAWEAIWNNQWGWALTAVQRVLDQLKGERTPQRYAALWNYLGYSIAERLAQQSGDSTHRATGARYYRELQRKAQTSSFLAHIASPSDRAHAPVLGDLDPVDEAAMLAVIARTELHRPEPFERALTEARAGLAGTEYRAYEAGLVHLGTFAGASESYGNDDDVNPAAPDAVWIFDDARWVTWEAKSEATPTGEIGPDNVRQAQGHLRYTEAERKASAPSGSIALLISPKPKIMAAARMLAGDETYLVRPPTVLEVFDRLIRSWRTARARTITVLSPAELADIFRAEQALPSQWLPLLKATPVKE</sequence>
<dbReference type="InterPro" id="IPR011545">
    <property type="entry name" value="DEAD/DEAH_box_helicase_dom"/>
</dbReference>